<dbReference type="Proteomes" id="UP000270021">
    <property type="component" value="Chromosome"/>
</dbReference>
<evidence type="ECO:0000313" key="1">
    <source>
        <dbReference type="EMBL" id="AZN30743.1"/>
    </source>
</evidence>
<name>A0A3S8ZB35_9ACTO</name>
<reference evidence="1 2" key="1">
    <citation type="submission" date="2018-12" db="EMBL/GenBank/DDBJ databases">
        <title>Complete genome sequence of Flaviflexus salsibiostraticola KCTC 33148.</title>
        <authorList>
            <person name="Bae J.-W."/>
        </authorList>
    </citation>
    <scope>NUCLEOTIDE SEQUENCE [LARGE SCALE GENOMIC DNA]</scope>
    <source>
        <strain evidence="1 2">KCTC 33148</strain>
    </source>
</reference>
<dbReference type="KEGG" id="fsl:EJO69_10855"/>
<organism evidence="1 2">
    <name type="scientific">Flaviflexus salsibiostraticola</name>
    <dbReference type="NCBI Taxonomy" id="1282737"/>
    <lineage>
        <taxon>Bacteria</taxon>
        <taxon>Bacillati</taxon>
        <taxon>Actinomycetota</taxon>
        <taxon>Actinomycetes</taxon>
        <taxon>Actinomycetales</taxon>
        <taxon>Actinomycetaceae</taxon>
        <taxon>Flaviflexus</taxon>
    </lineage>
</organism>
<protein>
    <submittedName>
        <fullName evidence="1">DUF3253 domain-containing protein</fullName>
    </submittedName>
</protein>
<sequence length="154" mass="17095">MTGPQPEKTDDGRWIIVSGRRWRATDPAIPEGLKDELVHELMRARRAIKSGDLTARARVHAAKVALGERGEPWWEPTDEGRRARALAATSTLLRERRGEPVHADEVARVVGGDGWQDILAIVESVFRDQHSNEKWVLQEDDAGLSVTAGPGFET</sequence>
<dbReference type="EMBL" id="CP034438">
    <property type="protein sequence ID" value="AZN30743.1"/>
    <property type="molecule type" value="Genomic_DNA"/>
</dbReference>
<gene>
    <name evidence="1" type="ORF">EJO69_10855</name>
</gene>
<evidence type="ECO:0000313" key="2">
    <source>
        <dbReference type="Proteomes" id="UP000270021"/>
    </source>
</evidence>
<keyword evidence="2" id="KW-1185">Reference proteome</keyword>
<accession>A0A3S8ZB35</accession>
<dbReference type="RefSeq" id="WP_126041752.1">
    <property type="nucleotide sequence ID" value="NZ_CP034438.1"/>
</dbReference>
<proteinExistence type="predicted"/>
<dbReference type="AlphaFoldDB" id="A0A3S8ZB35"/>
<dbReference type="OrthoDB" id="34459at2"/>